<name>A0AAW1BGH9_CROAD</name>
<evidence type="ECO:0000256" key="7">
    <source>
        <dbReference type="SAM" id="MobiDB-lite"/>
    </source>
</evidence>
<accession>A0AAW1BGH9</accession>
<feature type="compositionally biased region" description="Basic and acidic residues" evidence="7">
    <location>
        <begin position="31"/>
        <end position="41"/>
    </location>
</feature>
<feature type="compositionally biased region" description="Basic and acidic residues" evidence="7">
    <location>
        <begin position="217"/>
        <end position="228"/>
    </location>
</feature>
<keyword evidence="10" id="KW-1185">Reference proteome</keyword>
<dbReference type="PROSITE" id="PS50071">
    <property type="entry name" value="HOMEOBOX_2"/>
    <property type="match status" value="1"/>
</dbReference>
<dbReference type="Proteomes" id="UP001474421">
    <property type="component" value="Unassembled WGS sequence"/>
</dbReference>
<dbReference type="EMBL" id="JAOTOJ010000005">
    <property type="protein sequence ID" value="KAK9400452.1"/>
    <property type="molecule type" value="Genomic_DNA"/>
</dbReference>
<dbReference type="PANTHER" id="PTHR46123">
    <property type="entry name" value="MIX-TYPE HOMEOBOX GENE 1-RELATED"/>
    <property type="match status" value="1"/>
</dbReference>
<feature type="region of interest" description="Disordered" evidence="7">
    <location>
        <begin position="31"/>
        <end position="58"/>
    </location>
</feature>
<keyword evidence="3 5" id="KW-0371">Homeobox</keyword>
<comment type="caution">
    <text evidence="9">The sequence shown here is derived from an EMBL/GenBank/DDBJ whole genome shotgun (WGS) entry which is preliminary data.</text>
</comment>
<keyword evidence="4 5" id="KW-0539">Nucleus</keyword>
<dbReference type="CDD" id="cd00086">
    <property type="entry name" value="homeodomain"/>
    <property type="match status" value="1"/>
</dbReference>
<feature type="domain" description="Homeobox" evidence="8">
    <location>
        <begin position="155"/>
        <end position="215"/>
    </location>
</feature>
<proteinExistence type="predicted"/>
<dbReference type="SMART" id="SM00389">
    <property type="entry name" value="HOX"/>
    <property type="match status" value="1"/>
</dbReference>
<evidence type="ECO:0000313" key="10">
    <source>
        <dbReference type="Proteomes" id="UP001474421"/>
    </source>
</evidence>
<sequence>MREPCRFFERLREMEKSTEFVPRRVRRAVEVGGGRKREKGDPLGLGATRFASPPPPPPLPRRLLSQFRRDLRVQNELRGLQGAIKATPLGRFFVEKRRRVNAAVDPPDQACLSLSLSPPPPISQYSTTNRLVKASNWHGLGSVLAGKWSKAGVARGERRKRTIYTKEQVARLTEAFEAHPYPGYEARERLARQIGIPEARIHVWFQNRRARQPKTFNPRENERPEDSSVPRPATGNLGYSNLSSGPVWGDLRPLERNWTLPGHPQTFPQLGGSQELAASTLQDSVESTLLPVLPSSANWDSGAPSGSGQFLTIPPPTPQHHFLQTPHDAYSYQPYHQQQAPQLGGHFYPTPSCSSPESALSLHGALDPQEPLGLIPAPATNEQVPQPGFYGNEEANWENWR</sequence>
<dbReference type="AlphaFoldDB" id="A0AAW1BGH9"/>
<evidence type="ECO:0000256" key="3">
    <source>
        <dbReference type="ARBA" id="ARBA00023155"/>
    </source>
</evidence>
<gene>
    <name evidence="9" type="ORF">NXF25_011166</name>
</gene>
<dbReference type="InterPro" id="IPR009057">
    <property type="entry name" value="Homeodomain-like_sf"/>
</dbReference>
<evidence type="ECO:0000256" key="6">
    <source>
        <dbReference type="RuleBase" id="RU000682"/>
    </source>
</evidence>
<dbReference type="GO" id="GO:0000981">
    <property type="term" value="F:DNA-binding transcription factor activity, RNA polymerase II-specific"/>
    <property type="evidence" value="ECO:0007669"/>
    <property type="project" value="TreeGrafter"/>
</dbReference>
<feature type="region of interest" description="Disordered" evidence="7">
    <location>
        <begin position="378"/>
        <end position="401"/>
    </location>
</feature>
<protein>
    <submittedName>
        <fullName evidence="9">Ribosome biogenesis protein BMS1 like</fullName>
    </submittedName>
</protein>
<organism evidence="9 10">
    <name type="scientific">Crotalus adamanteus</name>
    <name type="common">Eastern diamondback rattlesnake</name>
    <dbReference type="NCBI Taxonomy" id="8729"/>
    <lineage>
        <taxon>Eukaryota</taxon>
        <taxon>Metazoa</taxon>
        <taxon>Chordata</taxon>
        <taxon>Craniata</taxon>
        <taxon>Vertebrata</taxon>
        <taxon>Euteleostomi</taxon>
        <taxon>Lepidosauria</taxon>
        <taxon>Squamata</taxon>
        <taxon>Bifurcata</taxon>
        <taxon>Unidentata</taxon>
        <taxon>Episquamata</taxon>
        <taxon>Toxicofera</taxon>
        <taxon>Serpentes</taxon>
        <taxon>Colubroidea</taxon>
        <taxon>Viperidae</taxon>
        <taxon>Crotalinae</taxon>
        <taxon>Crotalus</taxon>
    </lineage>
</organism>
<keyword evidence="2 5" id="KW-0238">DNA-binding</keyword>
<evidence type="ECO:0000313" key="9">
    <source>
        <dbReference type="EMBL" id="KAK9400452.1"/>
    </source>
</evidence>
<dbReference type="InterPro" id="IPR001356">
    <property type="entry name" value="HD"/>
</dbReference>
<evidence type="ECO:0000256" key="1">
    <source>
        <dbReference type="ARBA" id="ARBA00004123"/>
    </source>
</evidence>
<dbReference type="GO" id="GO:0000977">
    <property type="term" value="F:RNA polymerase II transcription regulatory region sequence-specific DNA binding"/>
    <property type="evidence" value="ECO:0007669"/>
    <property type="project" value="TreeGrafter"/>
</dbReference>
<evidence type="ECO:0000256" key="5">
    <source>
        <dbReference type="PROSITE-ProRule" id="PRU00108"/>
    </source>
</evidence>
<dbReference type="PANTHER" id="PTHR46123:SF4">
    <property type="entry name" value="MIX-TYPE HOMEOBOX GENE 1-RELATED"/>
    <property type="match status" value="1"/>
</dbReference>
<feature type="region of interest" description="Disordered" evidence="7">
    <location>
        <begin position="212"/>
        <end position="241"/>
    </location>
</feature>
<evidence type="ECO:0000256" key="4">
    <source>
        <dbReference type="ARBA" id="ARBA00023242"/>
    </source>
</evidence>
<dbReference type="Gene3D" id="1.10.10.60">
    <property type="entry name" value="Homeodomain-like"/>
    <property type="match status" value="1"/>
</dbReference>
<evidence type="ECO:0000256" key="2">
    <source>
        <dbReference type="ARBA" id="ARBA00023125"/>
    </source>
</evidence>
<dbReference type="Pfam" id="PF00046">
    <property type="entry name" value="Homeodomain"/>
    <property type="match status" value="1"/>
</dbReference>
<comment type="subcellular location">
    <subcellularLocation>
        <location evidence="1 5 6">Nucleus</location>
    </subcellularLocation>
</comment>
<dbReference type="GO" id="GO:0005634">
    <property type="term" value="C:nucleus"/>
    <property type="evidence" value="ECO:0007669"/>
    <property type="project" value="UniProtKB-SubCell"/>
</dbReference>
<dbReference type="InterPro" id="IPR051306">
    <property type="entry name" value="Homeobox_regulator"/>
</dbReference>
<evidence type="ECO:0000259" key="8">
    <source>
        <dbReference type="PROSITE" id="PS50071"/>
    </source>
</evidence>
<feature type="DNA-binding region" description="Homeobox" evidence="5">
    <location>
        <begin position="157"/>
        <end position="216"/>
    </location>
</feature>
<dbReference type="SUPFAM" id="SSF46689">
    <property type="entry name" value="Homeodomain-like"/>
    <property type="match status" value="1"/>
</dbReference>
<reference evidence="9 10" key="1">
    <citation type="journal article" date="2024" name="Proc. Natl. Acad. Sci. U.S.A.">
        <title>The genetic regulatory architecture and epigenomic basis for age-related changes in rattlesnake venom.</title>
        <authorList>
            <person name="Hogan M.P."/>
            <person name="Holding M.L."/>
            <person name="Nystrom G.S."/>
            <person name="Colston T.J."/>
            <person name="Bartlett D.A."/>
            <person name="Mason A.J."/>
            <person name="Ellsworth S.A."/>
            <person name="Rautsaw R.M."/>
            <person name="Lawrence K.C."/>
            <person name="Strickland J.L."/>
            <person name="He B."/>
            <person name="Fraser P."/>
            <person name="Margres M.J."/>
            <person name="Gilbert D.M."/>
            <person name="Gibbs H.L."/>
            <person name="Parkinson C.L."/>
            <person name="Rokyta D.R."/>
        </authorList>
    </citation>
    <scope>NUCLEOTIDE SEQUENCE [LARGE SCALE GENOMIC DNA]</scope>
    <source>
        <strain evidence="9">DRR0105</strain>
    </source>
</reference>